<dbReference type="Gene3D" id="3.40.50.880">
    <property type="match status" value="1"/>
</dbReference>
<name>X1ITV1_9ZZZZ</name>
<accession>X1ITV1</accession>
<dbReference type="InterPro" id="IPR029010">
    <property type="entry name" value="ThuA-like"/>
</dbReference>
<dbReference type="PANTHER" id="PTHR40469:SF2">
    <property type="entry name" value="GALACTOSE-BINDING DOMAIN-LIKE SUPERFAMILY PROTEIN"/>
    <property type="match status" value="1"/>
</dbReference>
<dbReference type="AlphaFoldDB" id="X1ITV1"/>
<dbReference type="Pfam" id="PF06283">
    <property type="entry name" value="ThuA"/>
    <property type="match status" value="1"/>
</dbReference>
<gene>
    <name evidence="2" type="ORF">S03H2_61738</name>
</gene>
<reference evidence="2" key="1">
    <citation type="journal article" date="2014" name="Front. Microbiol.">
        <title>High frequency of phylogenetically diverse reductive dehalogenase-homologous genes in deep subseafloor sedimentary metagenomes.</title>
        <authorList>
            <person name="Kawai M."/>
            <person name="Futagami T."/>
            <person name="Toyoda A."/>
            <person name="Takaki Y."/>
            <person name="Nishi S."/>
            <person name="Hori S."/>
            <person name="Arai W."/>
            <person name="Tsubouchi T."/>
            <person name="Morono Y."/>
            <person name="Uchiyama I."/>
            <person name="Ito T."/>
            <person name="Fujiyama A."/>
            <person name="Inagaki F."/>
            <person name="Takami H."/>
        </authorList>
    </citation>
    <scope>NUCLEOTIDE SEQUENCE</scope>
    <source>
        <strain evidence="2">Expedition CK06-06</strain>
    </source>
</reference>
<dbReference type="PANTHER" id="PTHR40469">
    <property type="entry name" value="SECRETED GLYCOSYL HYDROLASE"/>
    <property type="match status" value="1"/>
</dbReference>
<evidence type="ECO:0000313" key="2">
    <source>
        <dbReference type="EMBL" id="GAH85876.1"/>
    </source>
</evidence>
<dbReference type="SUPFAM" id="SSF52317">
    <property type="entry name" value="Class I glutamine amidotransferase-like"/>
    <property type="match status" value="1"/>
</dbReference>
<feature type="non-terminal residue" evidence="2">
    <location>
        <position position="237"/>
    </location>
</feature>
<proteinExistence type="predicted"/>
<organism evidence="2">
    <name type="scientific">marine sediment metagenome</name>
    <dbReference type="NCBI Taxonomy" id="412755"/>
    <lineage>
        <taxon>unclassified sequences</taxon>
        <taxon>metagenomes</taxon>
        <taxon>ecological metagenomes</taxon>
    </lineage>
</organism>
<feature type="non-terminal residue" evidence="2">
    <location>
        <position position="1"/>
    </location>
</feature>
<feature type="domain" description="ThuA-like" evidence="1">
    <location>
        <begin position="2"/>
        <end position="209"/>
    </location>
</feature>
<comment type="caution">
    <text evidence="2">The sequence shown here is derived from an EMBL/GenBank/DDBJ whole genome shotgun (WGS) entry which is preliminary data.</text>
</comment>
<sequence length="237" mass="26274">IPYATKAVEIMGQKTGAYEVVVSEDMSSFSPENLAQFDAVFFNNTTQLKFEDPALRQSLLDFVKGGKGVVGIHAATDNFYDWPEAAAMMGGLFDGHPWTEDGTWAVKIDEPDHPLTAAFQGEGFKINDEIYRTKAPYSRENLRVLLSLDMADTTNLNAKGVRPSDKDVAISWVRSYGQGRVFYCSLGHNHHIFWNPAILRHYLDGIQFAMGDLPADATPSLDVAIAEIAAYEYGQSR</sequence>
<dbReference type="EMBL" id="BARU01039872">
    <property type="protein sequence ID" value="GAH85876.1"/>
    <property type="molecule type" value="Genomic_DNA"/>
</dbReference>
<dbReference type="InterPro" id="IPR029062">
    <property type="entry name" value="Class_I_gatase-like"/>
</dbReference>
<protein>
    <recommendedName>
        <fullName evidence="1">ThuA-like domain-containing protein</fullName>
    </recommendedName>
</protein>
<evidence type="ECO:0000259" key="1">
    <source>
        <dbReference type="Pfam" id="PF06283"/>
    </source>
</evidence>